<evidence type="ECO:0000313" key="6">
    <source>
        <dbReference type="EMBL" id="MBJ6360568.1"/>
    </source>
</evidence>
<accession>A0A934J589</accession>
<evidence type="ECO:0000256" key="3">
    <source>
        <dbReference type="ARBA" id="ARBA00023102"/>
    </source>
</evidence>
<keyword evidence="7" id="KW-1185">Reference proteome</keyword>
<keyword evidence="2 5" id="KW-0028">Amino-acid biosynthesis</keyword>
<reference evidence="6" key="1">
    <citation type="submission" date="2020-12" db="EMBL/GenBank/DDBJ databases">
        <authorList>
            <person name="Huq M.A."/>
        </authorList>
    </citation>
    <scope>NUCLEOTIDE SEQUENCE</scope>
    <source>
        <strain evidence="6">MAHUQ-46</strain>
    </source>
</reference>
<evidence type="ECO:0000313" key="7">
    <source>
        <dbReference type="Proteomes" id="UP000640274"/>
    </source>
</evidence>
<comment type="caution">
    <text evidence="6">The sequence shown here is derived from an EMBL/GenBank/DDBJ whole genome shotgun (WGS) entry which is preliminary data.</text>
</comment>
<name>A0A934J589_9BACL</name>
<dbReference type="InterPro" id="IPR006062">
    <property type="entry name" value="His_biosynth"/>
</dbReference>
<sequence>MNASLLPPSHCSLKNWRLNVDFFNGTIINREWDNAVQLTQRLTENNVPICLVDINRSKHNGNNDDILLNFISGKQNYYWVAGGVSSIERVNQLIEAGAKGVILSSAMYKNNDIDHTFLRSLMISSLAQKVILSVDFNDSQIRTYGFDGTVDLTWDYVLDTVYRIGPFQIQIVDVKASIYRKKPNLELLNKIRQKYSEKMFWYAGNIGSWNEAEVLSKIGFHPAVGQSYLRNELGLS</sequence>
<evidence type="ECO:0000256" key="1">
    <source>
        <dbReference type="ARBA" id="ARBA00009667"/>
    </source>
</evidence>
<dbReference type="AlphaFoldDB" id="A0A934J589"/>
<evidence type="ECO:0000256" key="5">
    <source>
        <dbReference type="RuleBase" id="RU003657"/>
    </source>
</evidence>
<proteinExistence type="inferred from homology"/>
<organism evidence="6 7">
    <name type="scientific">Paenibacillus roseus</name>
    <dbReference type="NCBI Taxonomy" id="2798579"/>
    <lineage>
        <taxon>Bacteria</taxon>
        <taxon>Bacillati</taxon>
        <taxon>Bacillota</taxon>
        <taxon>Bacilli</taxon>
        <taxon>Bacillales</taxon>
        <taxon>Paenibacillaceae</taxon>
        <taxon>Paenibacillus</taxon>
    </lineage>
</organism>
<dbReference type="InterPro" id="IPR013785">
    <property type="entry name" value="Aldolase_TIM"/>
</dbReference>
<evidence type="ECO:0000256" key="4">
    <source>
        <dbReference type="ARBA" id="ARBA00029440"/>
    </source>
</evidence>
<gene>
    <name evidence="6" type="ORF">JFN88_04430</name>
</gene>
<evidence type="ECO:0008006" key="8">
    <source>
        <dbReference type="Google" id="ProtNLM"/>
    </source>
</evidence>
<dbReference type="GO" id="GO:0000105">
    <property type="term" value="P:L-histidine biosynthetic process"/>
    <property type="evidence" value="ECO:0007669"/>
    <property type="project" value="UniProtKB-KW"/>
</dbReference>
<comment type="pathway">
    <text evidence="4">Amino-acid biosynthesis.</text>
</comment>
<comment type="similarity">
    <text evidence="1 5">Belongs to the HisA/HisF family.</text>
</comment>
<dbReference type="EMBL" id="JAELUP010000011">
    <property type="protein sequence ID" value="MBJ6360568.1"/>
    <property type="molecule type" value="Genomic_DNA"/>
</dbReference>
<evidence type="ECO:0000256" key="2">
    <source>
        <dbReference type="ARBA" id="ARBA00022605"/>
    </source>
</evidence>
<dbReference type="SUPFAM" id="SSF51366">
    <property type="entry name" value="Ribulose-phoshate binding barrel"/>
    <property type="match status" value="1"/>
</dbReference>
<dbReference type="Gene3D" id="3.20.20.70">
    <property type="entry name" value="Aldolase class I"/>
    <property type="match status" value="1"/>
</dbReference>
<keyword evidence="3 5" id="KW-0368">Histidine biosynthesis</keyword>
<protein>
    <recommendedName>
        <fullName evidence="8">5-proFAR isomerase</fullName>
    </recommendedName>
</protein>
<dbReference type="InterPro" id="IPR011060">
    <property type="entry name" value="RibuloseP-bd_barrel"/>
</dbReference>
<dbReference type="Pfam" id="PF00977">
    <property type="entry name" value="His_biosynth"/>
    <property type="match status" value="1"/>
</dbReference>
<dbReference type="RefSeq" id="WP_199018123.1">
    <property type="nucleotide sequence ID" value="NZ_JAELUP010000011.1"/>
</dbReference>
<dbReference type="Proteomes" id="UP000640274">
    <property type="component" value="Unassembled WGS sequence"/>
</dbReference>